<feature type="domain" description="NFACT RNA-binding" evidence="6">
    <location>
        <begin position="465"/>
        <end position="556"/>
    </location>
</feature>
<keyword evidence="3 5" id="KW-0694">RNA-binding</keyword>
<name>A0A9X8ULE5_9FIRM</name>
<dbReference type="GO" id="GO:0000049">
    <property type="term" value="F:tRNA binding"/>
    <property type="evidence" value="ECO:0007669"/>
    <property type="project" value="UniProtKB-UniRule"/>
</dbReference>
<dbReference type="PANTHER" id="PTHR15239">
    <property type="entry name" value="NUCLEAR EXPORT MEDIATOR FACTOR NEMF"/>
    <property type="match status" value="1"/>
</dbReference>
<dbReference type="GO" id="GO:0019843">
    <property type="term" value="F:rRNA binding"/>
    <property type="evidence" value="ECO:0007669"/>
    <property type="project" value="UniProtKB-UniRule"/>
</dbReference>
<sequence length="585" mass="66064">MAIDGIFLSLLAREIEPLCGNARVDRVFQPARETLILALRAKGGNQKLLMSASSQTPRIQLTAGSYENPAAPPMFCMLLRKHLSGAKLCAVSQVSLDRILMLHFENRNELGDLVTLRLAVEIMGRHSNIILLGEDGKIIDAIKRVDLQTSSVRPVLPGLPYQLPPGQDKLSLLESEPEQVLERICSYPELPLHKAVMNAILGISPVVAGEIAGYALRGGEGIVSSLDAEQLSRLRFFLQEMKERIAAGGTPTMLLTKEGKPKDLCFLEITQYSGLMLTKHYESYSELLDAFFRERDLSERMHQRSGDLFRFLANTSERIERKLQHQREELLQSRDRDKLRVQADLINSNLYRLQKGETVARLENFYEPDSPLIDIPLDARLTPAQNAQRYYAEYRKADTAERMLKTLIEKGEAEYAYIDTVLDELLRATCEAELDAIREELIATGYMRRRGTGREKRPQKLGPVRYRSSDGFQILQGRGNVQNDQLTMKDSQKGDIWFHTQNIPGSHVVIRTEGKPVPERTLEEAAKIAAYNSKAKQSSLVPVDYTEIRNVRKPAGARPGFVLYVNYQTAVVTPDEELCERLKEK</sequence>
<organism evidence="7 8">
    <name type="scientific">Harryflintia acetispora</name>
    <dbReference type="NCBI Taxonomy" id="1849041"/>
    <lineage>
        <taxon>Bacteria</taxon>
        <taxon>Bacillati</taxon>
        <taxon>Bacillota</taxon>
        <taxon>Clostridia</taxon>
        <taxon>Eubacteriales</taxon>
        <taxon>Oscillospiraceae</taxon>
        <taxon>Harryflintia</taxon>
    </lineage>
</organism>
<dbReference type="InterPro" id="IPR051608">
    <property type="entry name" value="RQC_Subunit_NEMF"/>
</dbReference>
<dbReference type="InterPro" id="IPR008532">
    <property type="entry name" value="NFACT_RNA-bd"/>
</dbReference>
<comment type="subunit">
    <text evidence="5">Associates with stalled 50S ribosomal subunits. Binds to RqcP.</text>
</comment>
<accession>A0A9X8ULE5</accession>
<keyword evidence="1 5" id="KW-0820">tRNA-binding</keyword>
<dbReference type="InterPro" id="IPR043682">
    <property type="entry name" value="RqcH_bacterial"/>
</dbReference>
<evidence type="ECO:0000259" key="6">
    <source>
        <dbReference type="Pfam" id="PF05670"/>
    </source>
</evidence>
<gene>
    <name evidence="5" type="primary">rqcH</name>
    <name evidence="7" type="ORF">EDD78_101343</name>
</gene>
<dbReference type="EMBL" id="SLUK01000001">
    <property type="protein sequence ID" value="TCL45360.1"/>
    <property type="molecule type" value="Genomic_DNA"/>
</dbReference>
<dbReference type="FunFam" id="2.30.310.10:FF:000004">
    <property type="entry name" value="Fibronectin-binding protein A"/>
    <property type="match status" value="1"/>
</dbReference>
<dbReference type="Pfam" id="PF05833">
    <property type="entry name" value="NFACT_N"/>
    <property type="match status" value="1"/>
</dbReference>
<protein>
    <recommendedName>
        <fullName evidence="5">Rqc2 homolog RqcH</fullName>
        <shortName evidence="5">RqcH</shortName>
    </recommendedName>
</protein>
<dbReference type="Pfam" id="PF05670">
    <property type="entry name" value="NFACT-R_1"/>
    <property type="match status" value="1"/>
</dbReference>
<keyword evidence="2 5" id="KW-0699">rRNA-binding</keyword>
<dbReference type="RefSeq" id="WP_132083699.1">
    <property type="nucleotide sequence ID" value="NZ_SLUK01000001.1"/>
</dbReference>
<dbReference type="GO" id="GO:0072344">
    <property type="term" value="P:rescue of stalled ribosome"/>
    <property type="evidence" value="ECO:0007669"/>
    <property type="project" value="UniProtKB-UniRule"/>
</dbReference>
<comment type="similarity">
    <text evidence="5">Belongs to the NEMF family.</text>
</comment>
<dbReference type="HAMAP" id="MF_00844_B">
    <property type="entry name" value="RqcH_B"/>
    <property type="match status" value="1"/>
</dbReference>
<comment type="caution">
    <text evidence="7">The sequence shown here is derived from an EMBL/GenBank/DDBJ whole genome shotgun (WGS) entry which is preliminary data.</text>
</comment>
<evidence type="ECO:0000256" key="3">
    <source>
        <dbReference type="ARBA" id="ARBA00022884"/>
    </source>
</evidence>
<keyword evidence="8" id="KW-1185">Reference proteome</keyword>
<evidence type="ECO:0000313" key="8">
    <source>
        <dbReference type="Proteomes" id="UP000294682"/>
    </source>
</evidence>
<proteinExistence type="inferred from homology"/>
<dbReference type="PANTHER" id="PTHR15239:SF6">
    <property type="entry name" value="RIBOSOME QUALITY CONTROL COMPLEX SUBUNIT NEMF"/>
    <property type="match status" value="1"/>
</dbReference>
<evidence type="ECO:0000256" key="5">
    <source>
        <dbReference type="HAMAP-Rule" id="MF_00844"/>
    </source>
</evidence>
<evidence type="ECO:0000256" key="2">
    <source>
        <dbReference type="ARBA" id="ARBA00022730"/>
    </source>
</evidence>
<evidence type="ECO:0000256" key="1">
    <source>
        <dbReference type="ARBA" id="ARBA00022555"/>
    </source>
</evidence>
<evidence type="ECO:0000256" key="4">
    <source>
        <dbReference type="ARBA" id="ARBA00022917"/>
    </source>
</evidence>
<dbReference type="GO" id="GO:0043023">
    <property type="term" value="F:ribosomal large subunit binding"/>
    <property type="evidence" value="ECO:0007669"/>
    <property type="project" value="UniProtKB-UniRule"/>
</dbReference>
<dbReference type="Proteomes" id="UP000294682">
    <property type="component" value="Unassembled WGS sequence"/>
</dbReference>
<comment type="function">
    <text evidence="5">Key component of the ribosome quality control system (RQC), a ribosome-associated complex that mediates the extraction of incompletely synthesized nascent chains from stalled ribosomes and their subsequent degradation. RqcH recruits Ala-charged tRNA, and with RqcP directs the elongation of stalled nascent chains on 50S ribosomal subunits, leading to non-templated C-terminal alanine extensions (Ala tail). The Ala tail promotes nascent chain degradation. May add between 1 and at least 8 Ala residues. Binds to stalled 50S ribosomal subunits.</text>
</comment>
<reference evidence="7 8" key="1">
    <citation type="submission" date="2019-03" db="EMBL/GenBank/DDBJ databases">
        <title>Genomic Encyclopedia of Type Strains, Phase IV (KMG-IV): sequencing the most valuable type-strain genomes for metagenomic binning, comparative biology and taxonomic classification.</title>
        <authorList>
            <person name="Goeker M."/>
        </authorList>
    </citation>
    <scope>NUCLEOTIDE SEQUENCE [LARGE SCALE GENOMIC DNA]</scope>
    <source>
        <strain evidence="7 8">DSM 100433</strain>
    </source>
</reference>
<evidence type="ECO:0000313" key="7">
    <source>
        <dbReference type="EMBL" id="TCL45360.1"/>
    </source>
</evidence>
<dbReference type="AlphaFoldDB" id="A0A9X8ULE5"/>
<keyword evidence="4 5" id="KW-0648">Protein biosynthesis</keyword>
<dbReference type="Gene3D" id="2.30.310.10">
    <property type="entry name" value="ibrinogen binding protein from staphylococcus aureus domain"/>
    <property type="match status" value="1"/>
</dbReference>
<dbReference type="GO" id="GO:1990112">
    <property type="term" value="C:RQC complex"/>
    <property type="evidence" value="ECO:0007669"/>
    <property type="project" value="TreeGrafter"/>
</dbReference>